<dbReference type="InterPro" id="IPR008183">
    <property type="entry name" value="Aldose_1/G6P_1-epimerase"/>
</dbReference>
<accession>C0VZD4</accession>
<dbReference type="eggNOG" id="COG0676">
    <property type="taxonomic scope" value="Bacteria"/>
</dbReference>
<dbReference type="PANTHER" id="PTHR11122:SF13">
    <property type="entry name" value="GLUCOSE-6-PHOSPHATE 1-EPIMERASE"/>
    <property type="match status" value="1"/>
</dbReference>
<dbReference type="Proteomes" id="UP000010301">
    <property type="component" value="Unassembled WGS sequence"/>
</dbReference>
<dbReference type="Pfam" id="PF01263">
    <property type="entry name" value="Aldose_epim"/>
    <property type="match status" value="1"/>
</dbReference>
<sequence length="277" mass="30359">MVTPRIVKVVYIHAKEQTVASITTLTCGSSRAQINHFGAQIFSWQVNGVEQFFLSDLADHDCRGPLRGGIPLCFPWFGGAAKPFHGFGRNNEWKLVESSDSQAVFTFEFDACDYPVVPEFLSAGRMRLTFTLTPVSLRLDAQIENLSDEAKPVELGLHGYFRANAGQAILHGVRGNYLDYASGEPVSAHTDTDLNPVPAGINRVYEGAFPAVLDGLQITPSGYTHTVVWNPGENPGIGDLPDFQALDFVCVEQLYRNPNAVLQPSEDLQLSVIFSVN</sequence>
<proteinExistence type="predicted"/>
<keyword evidence="2" id="KW-1185">Reference proteome</keyword>
<dbReference type="Gene3D" id="2.70.98.10">
    <property type="match status" value="1"/>
</dbReference>
<dbReference type="InterPro" id="IPR014718">
    <property type="entry name" value="GH-type_carb-bd"/>
</dbReference>
<dbReference type="AlphaFoldDB" id="C0VZD4"/>
<name>C0VZD4_9ACTO</name>
<dbReference type="GO" id="GO:0005975">
    <property type="term" value="P:carbohydrate metabolic process"/>
    <property type="evidence" value="ECO:0007669"/>
    <property type="project" value="InterPro"/>
</dbReference>
<dbReference type="InterPro" id="IPR011013">
    <property type="entry name" value="Gal_mutarotase_sf_dom"/>
</dbReference>
<evidence type="ECO:0000313" key="2">
    <source>
        <dbReference type="Proteomes" id="UP000010301"/>
    </source>
</evidence>
<evidence type="ECO:0000313" key="1">
    <source>
        <dbReference type="EMBL" id="EEH64235.1"/>
    </source>
</evidence>
<dbReference type="PANTHER" id="PTHR11122">
    <property type="entry name" value="APOSPORY-ASSOCIATED PROTEIN C-RELATED"/>
    <property type="match status" value="1"/>
</dbReference>
<reference evidence="1 2" key="1">
    <citation type="submission" date="2009-01" db="EMBL/GenBank/DDBJ databases">
        <authorList>
            <person name="Qin X."/>
            <person name="Bachman B."/>
            <person name="Battles P."/>
            <person name="Bell A."/>
            <person name="Bess C."/>
            <person name="Bickham C."/>
            <person name="Chaboub L."/>
            <person name="Chen D."/>
            <person name="Coyle M."/>
            <person name="Deiros D.R."/>
            <person name="Dinh H."/>
            <person name="Forbes L."/>
            <person name="Fowler G."/>
            <person name="Francisco L."/>
            <person name="Fu Q."/>
            <person name="Gubbala S."/>
            <person name="Hale W."/>
            <person name="Han Y."/>
            <person name="Hemphill L."/>
            <person name="Highlander S.K."/>
            <person name="Hirani K."/>
            <person name="Hogues M."/>
            <person name="Jackson L."/>
            <person name="Jakkamsetti A."/>
            <person name="Javaid M."/>
            <person name="Jiang H."/>
            <person name="Korchina V."/>
            <person name="Kovar C."/>
            <person name="Lara F."/>
            <person name="Lee S."/>
            <person name="Mata R."/>
            <person name="Mathew T."/>
            <person name="Moen C."/>
            <person name="Morales K."/>
            <person name="Munidasa M."/>
            <person name="Nazareth L."/>
            <person name="Ngo R."/>
            <person name="Nguyen L."/>
            <person name="Okwuonu G."/>
            <person name="Ongeri F."/>
            <person name="Patil S."/>
            <person name="Petrosino J."/>
            <person name="Pham C."/>
            <person name="Pham P."/>
            <person name="Pu L.-L."/>
            <person name="Puazo M."/>
            <person name="Raj R."/>
            <person name="Reid J."/>
            <person name="Rouhana J."/>
            <person name="Saada N."/>
            <person name="Shang Y."/>
            <person name="Simmons D."/>
            <person name="Thornton R."/>
            <person name="Warren J."/>
            <person name="Weissenberger G."/>
            <person name="Zhang J."/>
            <person name="Zhang L."/>
            <person name="Zhou C."/>
            <person name="Zhu D."/>
            <person name="Muzny D."/>
            <person name="Worley K."/>
            <person name="Gibbs R."/>
        </authorList>
    </citation>
    <scope>NUCLEOTIDE SEQUENCE [LARGE SCALE GENOMIC DNA]</scope>
    <source>
        <strain evidence="1 2">DSM 15436</strain>
    </source>
</reference>
<organism evidence="1 2">
    <name type="scientific">Gleimia coleocanis DSM 15436</name>
    <dbReference type="NCBI Taxonomy" id="525245"/>
    <lineage>
        <taxon>Bacteria</taxon>
        <taxon>Bacillati</taxon>
        <taxon>Actinomycetota</taxon>
        <taxon>Actinomycetes</taxon>
        <taxon>Actinomycetales</taxon>
        <taxon>Actinomycetaceae</taxon>
        <taxon>Gleimia</taxon>
    </lineage>
</organism>
<protein>
    <submittedName>
        <fullName evidence="1">Aldose 1-epimerase</fullName>
    </submittedName>
</protein>
<gene>
    <name evidence="1" type="ORF">HMPREF0044_0524</name>
</gene>
<dbReference type="GO" id="GO:0030246">
    <property type="term" value="F:carbohydrate binding"/>
    <property type="evidence" value="ECO:0007669"/>
    <property type="project" value="InterPro"/>
</dbReference>
<dbReference type="EMBL" id="ACFG01000006">
    <property type="protein sequence ID" value="EEH64235.1"/>
    <property type="molecule type" value="Genomic_DNA"/>
</dbReference>
<dbReference type="SUPFAM" id="SSF74650">
    <property type="entry name" value="Galactose mutarotase-like"/>
    <property type="match status" value="1"/>
</dbReference>
<dbReference type="HOGENOM" id="CLU_048345_1_0_11"/>
<comment type="caution">
    <text evidence="1">The sequence shown here is derived from an EMBL/GenBank/DDBJ whole genome shotgun (WGS) entry which is preliminary data.</text>
</comment>
<dbReference type="GO" id="GO:0016853">
    <property type="term" value="F:isomerase activity"/>
    <property type="evidence" value="ECO:0007669"/>
    <property type="project" value="InterPro"/>
</dbReference>
<dbReference type="STRING" id="525245.HMPREF0044_0524"/>